<organism evidence="2 3">
    <name type="scientific">Xanthomonas hyacinthi</name>
    <dbReference type="NCBI Taxonomy" id="56455"/>
    <lineage>
        <taxon>Bacteria</taxon>
        <taxon>Pseudomonadati</taxon>
        <taxon>Pseudomonadota</taxon>
        <taxon>Gammaproteobacteria</taxon>
        <taxon>Lysobacterales</taxon>
        <taxon>Lysobacteraceae</taxon>
        <taxon>Xanthomonas</taxon>
    </lineage>
</organism>
<dbReference type="InterPro" id="IPR001387">
    <property type="entry name" value="Cro/C1-type_HTH"/>
</dbReference>
<dbReference type="InterPro" id="IPR010982">
    <property type="entry name" value="Lambda_DNA-bd_dom_sf"/>
</dbReference>
<sequence length="291" mass="33085">MSDLPTRLEIRRREFGAFLRSRREKLTPANVGLAEGFRRRTPGLRREEVALLAGVGTTWYSWLEQGRDVHPSVEVLSALADALKLDPAERRHLFALNNRPPPEAALTGPEQVEEPLRRMVQSLTGQPAYVLGRRWDVLAWNRAAEVLFGDYGKLQGDERNIMHLVFANAAHRRLLVDWDNLAPTSLAMFRADSARHAGDRDFERLIATLMKASAEFRDWWPRHDVLRPFSGHKRIEHLVGGRMSFEYTSLTISDQPDMKLIVYTPLDEDKTAMKLEGLLQTAVGRGKKAKG</sequence>
<proteinExistence type="predicted"/>
<evidence type="ECO:0000313" key="3">
    <source>
        <dbReference type="Proteomes" id="UP000238261"/>
    </source>
</evidence>
<dbReference type="Proteomes" id="UP000238261">
    <property type="component" value="Unassembled WGS sequence"/>
</dbReference>
<feature type="domain" description="HTH cro/C1-type" evidence="1">
    <location>
        <begin position="43"/>
        <end position="90"/>
    </location>
</feature>
<comment type="caution">
    <text evidence="2">The sequence shown here is derived from an EMBL/GenBank/DDBJ whole genome shotgun (WGS) entry which is preliminary data.</text>
</comment>
<evidence type="ECO:0000259" key="1">
    <source>
        <dbReference type="PROSITE" id="PS50943"/>
    </source>
</evidence>
<dbReference type="SMART" id="SM00530">
    <property type="entry name" value="HTH_XRE"/>
    <property type="match status" value="1"/>
</dbReference>
<keyword evidence="3" id="KW-1185">Reference proteome</keyword>
<dbReference type="PANTHER" id="PTHR35010:SF3">
    <property type="entry name" value="BLL4873 PROTEIN"/>
    <property type="match status" value="1"/>
</dbReference>
<gene>
    <name evidence="2" type="ORF">XhyaCFBP1156_13905</name>
</gene>
<dbReference type="EMBL" id="MDEG01000012">
    <property type="protein sequence ID" value="PPU96849.1"/>
    <property type="molecule type" value="Genomic_DNA"/>
</dbReference>
<dbReference type="Pfam" id="PF17765">
    <property type="entry name" value="MLTR_LBD"/>
    <property type="match status" value="1"/>
</dbReference>
<dbReference type="AlphaFoldDB" id="A0A2S7EUP2"/>
<dbReference type="CDD" id="cd00093">
    <property type="entry name" value="HTH_XRE"/>
    <property type="match status" value="1"/>
</dbReference>
<dbReference type="OrthoDB" id="5346389at2"/>
<name>A0A2S7EUP2_9XANT</name>
<dbReference type="SUPFAM" id="SSF47413">
    <property type="entry name" value="lambda repressor-like DNA-binding domains"/>
    <property type="match status" value="1"/>
</dbReference>
<reference evidence="3" key="1">
    <citation type="submission" date="2016-08" db="EMBL/GenBank/DDBJ databases">
        <authorList>
            <person name="Merda D."/>
            <person name="Briand M."/>
            <person name="Taghouti G."/>
            <person name="Carrere S."/>
            <person name="Gouzy J."/>
            <person name="Portier P."/>
            <person name="Jacques M.-A."/>
            <person name="Fischer-Le Saux M."/>
        </authorList>
    </citation>
    <scope>NUCLEOTIDE SEQUENCE [LARGE SCALE GENOMIC DNA]</scope>
    <source>
        <strain evidence="3">CFBP1156</strain>
    </source>
</reference>
<dbReference type="RefSeq" id="WP_104558646.1">
    <property type="nucleotide sequence ID" value="NZ_CP043476.1"/>
</dbReference>
<dbReference type="Pfam" id="PF13560">
    <property type="entry name" value="HTH_31"/>
    <property type="match status" value="1"/>
</dbReference>
<dbReference type="PROSITE" id="PS50943">
    <property type="entry name" value="HTH_CROC1"/>
    <property type="match status" value="1"/>
</dbReference>
<evidence type="ECO:0000313" key="2">
    <source>
        <dbReference type="EMBL" id="PPU96849.1"/>
    </source>
</evidence>
<dbReference type="Gene3D" id="3.30.450.180">
    <property type="match status" value="1"/>
</dbReference>
<dbReference type="InterPro" id="IPR041413">
    <property type="entry name" value="MLTR_LBD"/>
</dbReference>
<accession>A0A2S7EUP2</accession>
<dbReference type="Gene3D" id="1.10.260.40">
    <property type="entry name" value="lambda repressor-like DNA-binding domains"/>
    <property type="match status" value="1"/>
</dbReference>
<protein>
    <submittedName>
        <fullName evidence="2">Transcriptional regulator</fullName>
    </submittedName>
</protein>
<dbReference type="PANTHER" id="PTHR35010">
    <property type="entry name" value="BLL4672 PROTEIN-RELATED"/>
    <property type="match status" value="1"/>
</dbReference>
<dbReference type="GO" id="GO:0003677">
    <property type="term" value="F:DNA binding"/>
    <property type="evidence" value="ECO:0007669"/>
    <property type="project" value="InterPro"/>
</dbReference>